<feature type="region of interest" description="Disordered" evidence="1">
    <location>
        <begin position="1088"/>
        <end position="1114"/>
    </location>
</feature>
<dbReference type="RefSeq" id="XP_021885168.1">
    <property type="nucleotide sequence ID" value="XM_022027512.1"/>
</dbReference>
<feature type="region of interest" description="Disordered" evidence="1">
    <location>
        <begin position="1207"/>
        <end position="1234"/>
    </location>
</feature>
<comment type="caution">
    <text evidence="3">The sequence shown here is derived from an EMBL/GenBank/DDBJ whole genome shotgun (WGS) entry which is preliminary data.</text>
</comment>
<evidence type="ECO:0000256" key="1">
    <source>
        <dbReference type="SAM" id="MobiDB-lite"/>
    </source>
</evidence>
<feature type="transmembrane region" description="Helical" evidence="2">
    <location>
        <begin position="192"/>
        <end position="213"/>
    </location>
</feature>
<feature type="region of interest" description="Disordered" evidence="1">
    <location>
        <begin position="474"/>
        <end position="498"/>
    </location>
</feature>
<dbReference type="GeneID" id="33569355"/>
<evidence type="ECO:0000313" key="3">
    <source>
        <dbReference type="EMBL" id="ORZ27441.1"/>
    </source>
</evidence>
<dbReference type="EMBL" id="MCFF01000004">
    <property type="protein sequence ID" value="ORZ27441.1"/>
    <property type="molecule type" value="Genomic_DNA"/>
</dbReference>
<reference evidence="3 4" key="1">
    <citation type="submission" date="2016-07" db="EMBL/GenBank/DDBJ databases">
        <title>Pervasive Adenine N6-methylation of Active Genes in Fungi.</title>
        <authorList>
            <consortium name="DOE Joint Genome Institute"/>
            <person name="Mondo S.J."/>
            <person name="Dannebaum R.O."/>
            <person name="Kuo R.C."/>
            <person name="Labutti K."/>
            <person name="Haridas S."/>
            <person name="Kuo A."/>
            <person name="Salamov A."/>
            <person name="Ahrendt S.R."/>
            <person name="Lipzen A."/>
            <person name="Sullivan W."/>
            <person name="Andreopoulos W.B."/>
            <person name="Clum A."/>
            <person name="Lindquist E."/>
            <person name="Daum C."/>
            <person name="Ramamoorthy G.K."/>
            <person name="Gryganskyi A."/>
            <person name="Culley D."/>
            <person name="Magnuson J.K."/>
            <person name="James T.Y."/>
            <person name="O'Malley M.A."/>
            <person name="Stajich J.E."/>
            <person name="Spatafora J.W."/>
            <person name="Visel A."/>
            <person name="Grigoriev I.V."/>
        </authorList>
    </citation>
    <scope>NUCLEOTIDE SEQUENCE [LARGE SCALE GENOMIC DNA]</scope>
    <source>
        <strain evidence="3 4">NRRL 3116</strain>
    </source>
</reference>
<feature type="region of interest" description="Disordered" evidence="1">
    <location>
        <begin position="930"/>
        <end position="954"/>
    </location>
</feature>
<feature type="region of interest" description="Disordered" evidence="1">
    <location>
        <begin position="25"/>
        <end position="61"/>
    </location>
</feature>
<feature type="transmembrane region" description="Helical" evidence="2">
    <location>
        <begin position="140"/>
        <end position="161"/>
    </location>
</feature>
<keyword evidence="2" id="KW-0812">Transmembrane</keyword>
<proteinExistence type="predicted"/>
<name>A0A1Y2H0A9_9FUNG</name>
<dbReference type="OrthoDB" id="2413360at2759"/>
<feature type="region of interest" description="Disordered" evidence="1">
    <location>
        <begin position="698"/>
        <end position="718"/>
    </location>
</feature>
<feature type="transmembrane region" description="Helical" evidence="2">
    <location>
        <begin position="254"/>
        <end position="277"/>
    </location>
</feature>
<evidence type="ECO:0000256" key="2">
    <source>
        <dbReference type="SAM" id="Phobius"/>
    </source>
</evidence>
<feature type="compositionally biased region" description="Low complexity" evidence="1">
    <location>
        <begin position="773"/>
        <end position="790"/>
    </location>
</feature>
<keyword evidence="4" id="KW-1185">Reference proteome</keyword>
<feature type="compositionally biased region" description="Acidic residues" evidence="1">
    <location>
        <begin position="940"/>
        <end position="954"/>
    </location>
</feature>
<evidence type="ECO:0000313" key="4">
    <source>
        <dbReference type="Proteomes" id="UP000193648"/>
    </source>
</evidence>
<protein>
    <submittedName>
        <fullName evidence="3">Uncharacterized protein</fullName>
    </submittedName>
</protein>
<keyword evidence="2" id="KW-1133">Transmembrane helix</keyword>
<organism evidence="3 4">
    <name type="scientific">Lobosporangium transversale</name>
    <dbReference type="NCBI Taxonomy" id="64571"/>
    <lineage>
        <taxon>Eukaryota</taxon>
        <taxon>Fungi</taxon>
        <taxon>Fungi incertae sedis</taxon>
        <taxon>Mucoromycota</taxon>
        <taxon>Mortierellomycotina</taxon>
        <taxon>Mortierellomycetes</taxon>
        <taxon>Mortierellales</taxon>
        <taxon>Mortierellaceae</taxon>
        <taxon>Lobosporangium</taxon>
    </lineage>
</organism>
<feature type="compositionally biased region" description="Polar residues" evidence="1">
    <location>
        <begin position="699"/>
        <end position="709"/>
    </location>
</feature>
<keyword evidence="2" id="KW-0472">Membrane</keyword>
<sequence>MALQRDSNKLKAPDAIAADAAAAASIAATTSASHSPPDLFEAWPKWPTHQQDDPLAQQRGGEQISTAHGISLNQGRRPSKAEATPGQPPSLAAKLHLEHLDLSETHEESYSYDITGNRIKYHRDSWTHKIRTGVTANRQLAWDIVWCFVLPIIIFLVLFSIDAEGRVYEVYPGRGGCSVATSSKRGDWIREIILEVLATSAALVGLISAALAVHHFQRQNGSCNINIKSLAPSPDVLRLYNAAKSAHQYLRLCLSLNIILFLARAFNIGLYISYFVAFSRPSPHPTPSLSAEGQVVAAQPQLDSISGLFRLADHDHELYQIAITLFIPAAAFLFLTWDYLCEWKAKLLEYFSRIQEEEDGEDMEEEIGDIDPLPFPLTTDVLREREFRKGRHKAHTSCKPCAVDIPPIANMGRAPGNLAKRPTSTAATSGNHIIDIGTGTIQGELAAQSHTDNERRDSNSTVNVSLATAVSMRSGLDHCEPVDDTERDSTGSPTDTLRPLSGYTACRLSYSSSWLPSAPVHSHTVPKILHGGKMMGQYLQLSRRTASFTSFVSSPSPVSEPETSPCNMPPVSNAVKFGQRQSASSITSMASIANKMKGPPLSAASMSETELEKAQILRSREAVEKFIRKAMDKSYSCENKCEINGDDIVIVDNASEGTTDSDSSIDARVAEGISPAVPLHSLPVTPLSLTLPPPLLVARNNSPPRTRNASLAPGTTRCFSRVGQPGSITTTFVKRNGSLHIPLNIPPSPSFGQYTAYPFPGVQDQYSHHRHGSGSSMSSSRKSSTPSLRGALAPALGHDRSMSLSEITKGLKNLDESLGLPVAIDQKQAPQIISASDKPNAIAAGTTIATTYTGSTNVHQKSRELESKAELGLSSVASGVPNAPECAISYNRVLRNLAKSKRRQHQRQGPYLASRRTIINKAVICSSSSQVCNGHSEGVSDSEDDADNEEDDDMHCDTETMGAISLEGLVCGESIRSQYSSEVYNTMTNTPKDDREMVQSVVLQALQMSGRNMSHVSIDHNDTERAQLRSIDQSTIEPLQPLSPLRNSDYGHCRSSSGAGCVSQTRQVRATGSDPNLQKAFPCFRLVPREGPRIRPGSDLYSDRDDQDGEALCDDSQRAKGASCASVSGSACVPQACCHHHNHRQKPPLYIEAWRKSAADVISTFLEVDPARPDSPMMPPRMGYSSKGSKTASEPINTGHIVGAAAKANTSRKNSSSSSSSCSHQPKSQVKKRLKNKVSSLAIAHRKQPSDCTEIYSASLDRMIALPRGTPPTSAATKTLGVSPHVSSVCEDSGNGPTKEDVEPLMSARALTIIGSLPPAPMAAPPTPPESR</sequence>
<feature type="region of interest" description="Disordered" evidence="1">
    <location>
        <begin position="1171"/>
        <end position="1194"/>
    </location>
</feature>
<feature type="region of interest" description="Disordered" evidence="1">
    <location>
        <begin position="762"/>
        <end position="791"/>
    </location>
</feature>
<accession>A0A1Y2H0A9</accession>
<dbReference type="InParanoid" id="A0A1Y2H0A9"/>
<dbReference type="Proteomes" id="UP000193648">
    <property type="component" value="Unassembled WGS sequence"/>
</dbReference>
<gene>
    <name evidence="3" type="ORF">BCR41DRAFT_383858</name>
</gene>